<feature type="region of interest" description="Disordered" evidence="1">
    <location>
        <begin position="1"/>
        <end position="20"/>
    </location>
</feature>
<accession>A0A2Z6EWY0</accession>
<sequence length="209" mass="22784">MTKKVSVKDKKRPRSAAKSTKSKIDASALAAFVLKPSANAAAIVSEYATPLGEQNFGELAQALANSIIEVQSGDMRRCEAMLMAQAQALQSIFMNFSRRTLCQEYQKNFESFFRMAMKAQNQCRMTLETLATLKNPPVIYAKQANIAHGHQQVNNGVEPLAHAEKITIESNELLEKQNGQWLDARAKDPAAGHDSTMATVGKIDGAANG</sequence>
<dbReference type="KEGG" id="mcys:MCB1EB_1802"/>
<reference evidence="2 3" key="1">
    <citation type="journal article" date="2018" name="Microbes Environ.">
        <title>Comparative Genomic Insights into Endofungal Lifestyles of Two Bacterial Endosymbionts, Mycoavidus cysteinexigens and Burkholderia rhizoxinica.</title>
        <authorList>
            <person name="Sharmin D."/>
            <person name="Guo Y."/>
            <person name="Nishizawa T."/>
            <person name="Ohshima S."/>
            <person name="Sato Y."/>
            <person name="Takashima Y."/>
            <person name="Narisawa K."/>
            <person name="Ohta H."/>
        </authorList>
    </citation>
    <scope>NUCLEOTIDE SEQUENCE [LARGE SCALE GENOMIC DNA]</scope>
    <source>
        <strain evidence="2 3">B1-EB</strain>
    </source>
</reference>
<proteinExistence type="predicted"/>
<evidence type="ECO:0000313" key="3">
    <source>
        <dbReference type="Proteomes" id="UP000282597"/>
    </source>
</evidence>
<evidence type="ECO:0000256" key="1">
    <source>
        <dbReference type="SAM" id="MobiDB-lite"/>
    </source>
</evidence>
<feature type="region of interest" description="Disordered" evidence="1">
    <location>
        <begin position="187"/>
        <end position="209"/>
    </location>
</feature>
<keyword evidence="3" id="KW-1185">Reference proteome</keyword>
<feature type="compositionally biased region" description="Basic residues" evidence="1">
    <location>
        <begin position="1"/>
        <end position="15"/>
    </location>
</feature>
<name>A0A2Z6EWY0_9BURK</name>
<dbReference type="AlphaFoldDB" id="A0A2Z6EWY0"/>
<gene>
    <name evidence="2" type="ORF">MCB1EB_1802</name>
</gene>
<organism evidence="2 3">
    <name type="scientific">Mycoavidus cysteinexigens</name>
    <dbReference type="NCBI Taxonomy" id="1553431"/>
    <lineage>
        <taxon>Bacteria</taxon>
        <taxon>Pseudomonadati</taxon>
        <taxon>Pseudomonadota</taxon>
        <taxon>Betaproteobacteria</taxon>
        <taxon>Burkholderiales</taxon>
        <taxon>Burkholderiaceae</taxon>
        <taxon>Mycoavidus</taxon>
    </lineage>
</organism>
<protein>
    <submittedName>
        <fullName evidence="2">Uncharacterized protein</fullName>
    </submittedName>
</protein>
<dbReference type="Proteomes" id="UP000282597">
    <property type="component" value="Chromosome"/>
</dbReference>
<evidence type="ECO:0000313" key="2">
    <source>
        <dbReference type="EMBL" id="BBE09963.1"/>
    </source>
</evidence>
<dbReference type="EMBL" id="AP018150">
    <property type="protein sequence ID" value="BBE09963.1"/>
    <property type="molecule type" value="Genomic_DNA"/>
</dbReference>